<name>A0A1H7W1F9_9BACT</name>
<keyword evidence="3" id="KW-1185">Reference proteome</keyword>
<reference evidence="2 3" key="1">
    <citation type="submission" date="2016-10" db="EMBL/GenBank/DDBJ databases">
        <authorList>
            <person name="de Groot N.N."/>
        </authorList>
    </citation>
    <scope>NUCLEOTIDE SEQUENCE [LARGE SCALE GENOMIC DNA]</scope>
    <source>
        <strain evidence="2 3">DSM 8423</strain>
    </source>
</reference>
<evidence type="ECO:0000259" key="1">
    <source>
        <dbReference type="Pfam" id="PF07238"/>
    </source>
</evidence>
<organism evidence="2 3">
    <name type="scientific">Syntrophus gentianae</name>
    <dbReference type="NCBI Taxonomy" id="43775"/>
    <lineage>
        <taxon>Bacteria</taxon>
        <taxon>Pseudomonadati</taxon>
        <taxon>Thermodesulfobacteriota</taxon>
        <taxon>Syntrophia</taxon>
        <taxon>Syntrophales</taxon>
        <taxon>Syntrophaceae</taxon>
        <taxon>Syntrophus</taxon>
    </lineage>
</organism>
<evidence type="ECO:0000313" key="3">
    <source>
        <dbReference type="Proteomes" id="UP000198744"/>
    </source>
</evidence>
<dbReference type="AlphaFoldDB" id="A0A1H7W1F9"/>
<proteinExistence type="predicted"/>
<gene>
    <name evidence="2" type="ORF">SAMN04489760_10582</name>
</gene>
<sequence>MIENLGERGICNDTALCESRVPVEENRPSWLFRHNDLIRDMMSGEYIKKRKLTNILNHIHFKGDPLYALLKHPQYDEEILAKVHPEPCLGEELVCRWDPAYRGYKLEKYRFEYLVINHDQSIILAQPRILTLNDDGLTMQLPESSPVTSKRQVPRFQCNHVKAELMQNGFQASGELVNFNAHAFRVRLQAAASSALFYWFKPDLPVTIRLFKGDNVFYVGNCRHIYQQQNGSGVEIVLSPAQVQGTQHKEQMIRNPRKEKLQSLSAIFEHPFMEKTFQRKIIDISTSGFSISDKSDSAVLVPGMIIPKMTVTYAGLLKISCKAQVVYRKDESSIRFGIAILDMGIEDYNKLNQLLNNVPTDDEDMINEVDTEQLWDLLFDSNFIYPAKYKHIQAFREDFQTTYKKLYNDCPAIAKHFTYQKDGRIYSHISLLRAYERAWMVHHHAARSMEGSPTGLIVLKKMISYLYDLRRFPSAMLDYFICYFRPGNKFTDRIYTGFAKGKSNPRVCSLDLFSYITHTVKDAPSQLPEGWSLQECSNSDLWELEQFYMHHSGGLLWDVLDMKNHERHTLADIYAQQGLHRKWQAMALHFSGELKAVVIKEESDAGINLSDLLNGFKVFVIDPETPMDAILAAVENITRVKSTESYPLLIYPAEYTKDKDVDAEKDYIMWILNAQHANEFIEYIMKRFRMNIT</sequence>
<dbReference type="Gene3D" id="2.40.10.220">
    <property type="entry name" value="predicted glycosyltransferase like domains"/>
    <property type="match status" value="1"/>
</dbReference>
<dbReference type="Proteomes" id="UP000198744">
    <property type="component" value="Unassembled WGS sequence"/>
</dbReference>
<accession>A0A1H7W1F9</accession>
<protein>
    <recommendedName>
        <fullName evidence="1">PilZ domain-containing protein</fullName>
    </recommendedName>
</protein>
<evidence type="ECO:0000313" key="2">
    <source>
        <dbReference type="EMBL" id="SEM14885.1"/>
    </source>
</evidence>
<dbReference type="InterPro" id="IPR009875">
    <property type="entry name" value="PilZ_domain"/>
</dbReference>
<feature type="domain" description="PilZ" evidence="1">
    <location>
        <begin position="265"/>
        <end position="355"/>
    </location>
</feature>
<dbReference type="STRING" id="43775.SAMN04489760_10582"/>
<dbReference type="EMBL" id="FOBS01000005">
    <property type="protein sequence ID" value="SEM14885.1"/>
    <property type="molecule type" value="Genomic_DNA"/>
</dbReference>
<dbReference type="Pfam" id="PF07238">
    <property type="entry name" value="PilZ"/>
    <property type="match status" value="1"/>
</dbReference>
<dbReference type="GO" id="GO:0035438">
    <property type="term" value="F:cyclic-di-GMP binding"/>
    <property type="evidence" value="ECO:0007669"/>
    <property type="project" value="InterPro"/>
</dbReference>